<dbReference type="Proteomes" id="UP000436088">
    <property type="component" value="Unassembled WGS sequence"/>
</dbReference>
<name>A0A6A3B865_HIBSY</name>
<organism evidence="2 3">
    <name type="scientific">Hibiscus syriacus</name>
    <name type="common">Rose of Sharon</name>
    <dbReference type="NCBI Taxonomy" id="106335"/>
    <lineage>
        <taxon>Eukaryota</taxon>
        <taxon>Viridiplantae</taxon>
        <taxon>Streptophyta</taxon>
        <taxon>Embryophyta</taxon>
        <taxon>Tracheophyta</taxon>
        <taxon>Spermatophyta</taxon>
        <taxon>Magnoliopsida</taxon>
        <taxon>eudicotyledons</taxon>
        <taxon>Gunneridae</taxon>
        <taxon>Pentapetalae</taxon>
        <taxon>rosids</taxon>
        <taxon>malvids</taxon>
        <taxon>Malvales</taxon>
        <taxon>Malvaceae</taxon>
        <taxon>Malvoideae</taxon>
        <taxon>Hibiscus</taxon>
    </lineage>
</organism>
<feature type="compositionally biased region" description="Polar residues" evidence="1">
    <location>
        <begin position="52"/>
        <end position="64"/>
    </location>
</feature>
<dbReference type="AlphaFoldDB" id="A0A6A3B865"/>
<sequence length="71" mass="7864">MTSICRFPDTYPATVSTQRLEYLVNLHCSWSMFGSPAHGGERAVGGRLGTPNKHNQNIVNNSNMVDLDLDK</sequence>
<protein>
    <submittedName>
        <fullName evidence="2">Uncharacterized protein</fullName>
    </submittedName>
</protein>
<dbReference type="EMBL" id="VEPZ02000894">
    <property type="protein sequence ID" value="KAE8712521.1"/>
    <property type="molecule type" value="Genomic_DNA"/>
</dbReference>
<proteinExistence type="predicted"/>
<keyword evidence="3" id="KW-1185">Reference proteome</keyword>
<comment type="caution">
    <text evidence="2">The sequence shown here is derived from an EMBL/GenBank/DDBJ whole genome shotgun (WGS) entry which is preliminary data.</text>
</comment>
<evidence type="ECO:0000256" key="1">
    <source>
        <dbReference type="SAM" id="MobiDB-lite"/>
    </source>
</evidence>
<accession>A0A6A3B865</accession>
<evidence type="ECO:0000313" key="2">
    <source>
        <dbReference type="EMBL" id="KAE8712521.1"/>
    </source>
</evidence>
<reference evidence="2" key="1">
    <citation type="submission" date="2019-09" db="EMBL/GenBank/DDBJ databases">
        <title>Draft genome information of white flower Hibiscus syriacus.</title>
        <authorList>
            <person name="Kim Y.-M."/>
        </authorList>
    </citation>
    <scope>NUCLEOTIDE SEQUENCE [LARGE SCALE GENOMIC DNA]</scope>
    <source>
        <strain evidence="2">YM2019G1</strain>
    </source>
</reference>
<evidence type="ECO:0000313" key="3">
    <source>
        <dbReference type="Proteomes" id="UP000436088"/>
    </source>
</evidence>
<gene>
    <name evidence="2" type="ORF">F3Y22_tig00110247pilonHSYRG00034</name>
</gene>
<feature type="region of interest" description="Disordered" evidence="1">
    <location>
        <begin position="48"/>
        <end position="71"/>
    </location>
</feature>